<evidence type="ECO:0008006" key="3">
    <source>
        <dbReference type="Google" id="ProtNLM"/>
    </source>
</evidence>
<dbReference type="EMBL" id="LWSA01000222">
    <property type="protein sequence ID" value="OCX69829.1"/>
    <property type="molecule type" value="Genomic_DNA"/>
</dbReference>
<organism evidence="1 2">
    <name type="scientific">Acidithiobacillus thiooxidans</name>
    <name type="common">Thiobacillus thiooxidans</name>
    <dbReference type="NCBI Taxonomy" id="930"/>
    <lineage>
        <taxon>Bacteria</taxon>
        <taxon>Pseudomonadati</taxon>
        <taxon>Pseudomonadota</taxon>
        <taxon>Acidithiobacillia</taxon>
        <taxon>Acidithiobacillales</taxon>
        <taxon>Acidithiobacillaceae</taxon>
        <taxon>Acidithiobacillus</taxon>
    </lineage>
</organism>
<dbReference type="Proteomes" id="UP000094893">
    <property type="component" value="Unassembled WGS sequence"/>
</dbReference>
<gene>
    <name evidence="1" type="ORF">A6P07_15665</name>
</gene>
<accession>A0A1C2I2F8</accession>
<dbReference type="AlphaFoldDB" id="A0A1C2I2F8"/>
<reference evidence="1 2" key="1">
    <citation type="journal article" date="2016" name="Int. J. Mol. Sci.">
        <title>Comparative genomics of the extreme acidophile Acidithiobacillus thiooxidans reveals intraspecific divergence and niche adaptation.</title>
        <authorList>
            <person name="Zhang X."/>
            <person name="Feng X."/>
            <person name="Tao J."/>
            <person name="Ma L."/>
            <person name="Xiao Y."/>
            <person name="Liang Y."/>
            <person name="Liu X."/>
            <person name="Yin H."/>
        </authorList>
    </citation>
    <scope>NUCLEOTIDE SEQUENCE [LARGE SCALE GENOMIC DNA]</scope>
    <source>
        <strain evidence="1 2">A02</strain>
    </source>
</reference>
<evidence type="ECO:0000313" key="2">
    <source>
        <dbReference type="Proteomes" id="UP000094893"/>
    </source>
</evidence>
<name>A0A1C2I2F8_ACITH</name>
<evidence type="ECO:0000313" key="1">
    <source>
        <dbReference type="EMBL" id="OCX69829.1"/>
    </source>
</evidence>
<proteinExistence type="predicted"/>
<protein>
    <recommendedName>
        <fullName evidence="3">Chemotaxis protein</fullName>
    </recommendedName>
</protein>
<dbReference type="RefSeq" id="WP_024893217.1">
    <property type="nucleotide sequence ID" value="NZ_LWRZ01000305.1"/>
</dbReference>
<comment type="caution">
    <text evidence="1">The sequence shown here is derived from an EMBL/GenBank/DDBJ whole genome shotgun (WGS) entry which is preliminary data.</text>
</comment>
<sequence length="204" mass="22719">MDMERLMDLVDDSHVLNQTLAKALREIDRMALNALVLVKRQGNALAGYGVVAQAFRERAAFLKDAAEAMQALVSPLIQTQMRILAHTRMSNVYVNHMSSTQESCCPSLAAMRQQWAQSTTDREAEARALLEQLLHAVGRVQEGIADQEYVVVNGRIEAALSRVASRQLTRVSQDMGTALGKVNQAINQYRHTVEAVYHENSTRI</sequence>